<reference evidence="1 2" key="1">
    <citation type="journal article" date="2014" name="FEMS Microbiol. Ecol.">
        <title>Sphaerotilus natans encrusted with nanoball-shaped Fe(III) oxide minerals formed by nitrate-reducing mixotrophic Fe(II) oxidation.</title>
        <authorList>
            <person name="Park S."/>
            <person name="Kim D.H."/>
            <person name="Lee J.H."/>
            <person name="Hur H.G."/>
        </authorList>
    </citation>
    <scope>NUCLEOTIDE SEQUENCE [LARGE SCALE GENOMIC DNA]</scope>
    <source>
        <strain evidence="1 2">DSM 6575</strain>
    </source>
</reference>
<protein>
    <submittedName>
        <fullName evidence="1">Uncharacterized protein</fullName>
    </submittedName>
</protein>
<keyword evidence="2" id="KW-1185">Reference proteome</keyword>
<name>A0A059KKM0_9BURK</name>
<comment type="caution">
    <text evidence="1">The sequence shown here is derived from an EMBL/GenBank/DDBJ whole genome shotgun (WGS) entry which is preliminary data.</text>
</comment>
<evidence type="ECO:0000313" key="1">
    <source>
        <dbReference type="EMBL" id="KDB51997.1"/>
    </source>
</evidence>
<dbReference type="EMBL" id="AZRA01000061">
    <property type="protein sequence ID" value="KDB51997.1"/>
    <property type="molecule type" value="Genomic_DNA"/>
</dbReference>
<dbReference type="AlphaFoldDB" id="A0A059KKM0"/>
<proteinExistence type="predicted"/>
<dbReference type="Proteomes" id="UP000026714">
    <property type="component" value="Unassembled WGS sequence"/>
</dbReference>
<evidence type="ECO:0000313" key="2">
    <source>
        <dbReference type="Proteomes" id="UP000026714"/>
    </source>
</evidence>
<organism evidence="1 2">
    <name type="scientific">Sphaerotilus natans subsp. natans DSM 6575</name>
    <dbReference type="NCBI Taxonomy" id="1286631"/>
    <lineage>
        <taxon>Bacteria</taxon>
        <taxon>Pseudomonadati</taxon>
        <taxon>Pseudomonadota</taxon>
        <taxon>Betaproteobacteria</taxon>
        <taxon>Burkholderiales</taxon>
        <taxon>Sphaerotilaceae</taxon>
        <taxon>Sphaerotilus</taxon>
    </lineage>
</organism>
<gene>
    <name evidence="1" type="ORF">X805_23670</name>
</gene>
<sequence length="103" mass="11541">MHERHKIRILREQKRRIDMNQHDVRLGGFSDKDAASFHEMSAYGVISLAIRNAGADGLFSASGECCCDLRMLAPCCEVRPDCTMGVRVPDGDHWKIVPAKREG</sequence>
<accession>A0A059KKM0</accession>